<accession>A0A8J4WMR0</accession>
<dbReference type="AlphaFoldDB" id="A0A8J4WMR0"/>
<reference evidence="1" key="1">
    <citation type="submission" date="2019-05" db="EMBL/GenBank/DDBJ databases">
        <title>Annotation for the trematode Paragonimus heterotremus.</title>
        <authorList>
            <person name="Choi Y.-J."/>
        </authorList>
    </citation>
    <scope>NUCLEOTIDE SEQUENCE</scope>
    <source>
        <strain evidence="1">LC</strain>
    </source>
</reference>
<proteinExistence type="predicted"/>
<dbReference type="Proteomes" id="UP000748531">
    <property type="component" value="Unassembled WGS sequence"/>
</dbReference>
<comment type="caution">
    <text evidence="1">The sequence shown here is derived from an EMBL/GenBank/DDBJ whole genome shotgun (WGS) entry which is preliminary data.</text>
</comment>
<keyword evidence="2" id="KW-1185">Reference proteome</keyword>
<gene>
    <name evidence="1" type="ORF">PHET_10986</name>
</gene>
<dbReference type="EMBL" id="LUCH01008517">
    <property type="protein sequence ID" value="KAF5396310.1"/>
    <property type="molecule type" value="Genomic_DNA"/>
</dbReference>
<evidence type="ECO:0000313" key="2">
    <source>
        <dbReference type="Proteomes" id="UP000748531"/>
    </source>
</evidence>
<sequence>MLTSEHLRAYERAALYGGVAKITTSSPIGFHPALTRRLHPCVLSELFPRNSSQYQH</sequence>
<evidence type="ECO:0000313" key="1">
    <source>
        <dbReference type="EMBL" id="KAF5396310.1"/>
    </source>
</evidence>
<organism evidence="1 2">
    <name type="scientific">Paragonimus heterotremus</name>
    <dbReference type="NCBI Taxonomy" id="100268"/>
    <lineage>
        <taxon>Eukaryota</taxon>
        <taxon>Metazoa</taxon>
        <taxon>Spiralia</taxon>
        <taxon>Lophotrochozoa</taxon>
        <taxon>Platyhelminthes</taxon>
        <taxon>Trematoda</taxon>
        <taxon>Digenea</taxon>
        <taxon>Plagiorchiida</taxon>
        <taxon>Troglotremata</taxon>
        <taxon>Troglotrematidae</taxon>
        <taxon>Paragonimus</taxon>
    </lineage>
</organism>
<protein>
    <submittedName>
        <fullName evidence="1">Uncharacterized protein</fullName>
    </submittedName>
</protein>
<name>A0A8J4WMR0_9TREM</name>